<dbReference type="AlphaFoldDB" id="L1MC54"/>
<dbReference type="EMBL" id="AMEM01000037">
    <property type="protein sequence ID" value="EKX88531.1"/>
    <property type="molecule type" value="Genomic_DNA"/>
</dbReference>
<comment type="caution">
    <text evidence="1">The sequence shown here is derived from an EMBL/GenBank/DDBJ whole genome shotgun (WGS) entry which is preliminary data.</text>
</comment>
<accession>L1MC54</accession>
<dbReference type="Proteomes" id="UP000010445">
    <property type="component" value="Unassembled WGS sequence"/>
</dbReference>
<reference evidence="1 2" key="1">
    <citation type="submission" date="2012-05" db="EMBL/GenBank/DDBJ databases">
        <authorList>
            <person name="Weinstock G."/>
            <person name="Sodergren E."/>
            <person name="Lobos E.A."/>
            <person name="Fulton L."/>
            <person name="Fulton R."/>
            <person name="Courtney L."/>
            <person name="Fronick C."/>
            <person name="O'Laughlin M."/>
            <person name="Godfrey J."/>
            <person name="Wilson R.M."/>
            <person name="Miner T."/>
            <person name="Farmer C."/>
            <person name="Delehaunty K."/>
            <person name="Cordes M."/>
            <person name="Minx P."/>
            <person name="Tomlinson C."/>
            <person name="Chen J."/>
            <person name="Wollam A."/>
            <person name="Pepin K.H."/>
            <person name="Bhonagiri V."/>
            <person name="Zhang X."/>
            <person name="Suruliraj S."/>
            <person name="Warren W."/>
            <person name="Mitreva M."/>
            <person name="Mardis E.R."/>
            <person name="Wilson R.K."/>
        </authorList>
    </citation>
    <scope>NUCLEOTIDE SEQUENCE [LARGE SCALE GENOMIC DNA]</scope>
    <source>
        <strain evidence="1 2">F0235</strain>
    </source>
</reference>
<gene>
    <name evidence="1" type="ORF">HMPREF9997_02205</name>
</gene>
<keyword evidence="2" id="KW-1185">Reference proteome</keyword>
<evidence type="ECO:0000313" key="1">
    <source>
        <dbReference type="EMBL" id="EKX88531.1"/>
    </source>
</evidence>
<sequence>MGCHSTCCSHCDIWETSWCCGGCRRACGGAFEWRDAVVSATM</sequence>
<dbReference type="STRING" id="1035195.HMPREF9997_02205"/>
<organism evidence="1 2">
    <name type="scientific">Corynebacterium durum F0235</name>
    <dbReference type="NCBI Taxonomy" id="1035195"/>
    <lineage>
        <taxon>Bacteria</taxon>
        <taxon>Bacillati</taxon>
        <taxon>Actinomycetota</taxon>
        <taxon>Actinomycetes</taxon>
        <taxon>Mycobacteriales</taxon>
        <taxon>Corynebacteriaceae</taxon>
        <taxon>Corynebacterium</taxon>
    </lineage>
</organism>
<proteinExistence type="predicted"/>
<name>L1MC54_9CORY</name>
<protein>
    <submittedName>
        <fullName evidence="1">Uncharacterized protein</fullName>
    </submittedName>
</protein>
<evidence type="ECO:0000313" key="2">
    <source>
        <dbReference type="Proteomes" id="UP000010445"/>
    </source>
</evidence>
<dbReference type="HOGENOM" id="CLU_3250118_0_0_11"/>